<dbReference type="Pfam" id="PF00753">
    <property type="entry name" value="Lactamase_B"/>
    <property type="match status" value="1"/>
</dbReference>
<dbReference type="EMBL" id="JAQNDL010000003">
    <property type="protein sequence ID" value="MDC0720492.1"/>
    <property type="molecule type" value="Genomic_DNA"/>
</dbReference>
<reference evidence="3 4" key="1">
    <citation type="submission" date="2022-11" db="EMBL/GenBank/DDBJ databases">
        <title>Minimal conservation of predation-associated metabolite biosynthetic gene clusters underscores biosynthetic potential of Myxococcota including descriptions for ten novel species: Archangium lansinium sp. nov., Myxococcus landrumus sp. nov., Nannocystis bai.</title>
        <authorList>
            <person name="Ahearne A."/>
            <person name="Stevens C."/>
            <person name="Dowd S."/>
        </authorList>
    </citation>
    <scope>NUCLEOTIDE SEQUENCE [LARGE SCALE GENOMIC DNA]</scope>
    <source>
        <strain evidence="3 4">BB15-2</strain>
    </source>
</reference>
<evidence type="ECO:0000313" key="3">
    <source>
        <dbReference type="EMBL" id="MDC0720492.1"/>
    </source>
</evidence>
<proteinExistence type="predicted"/>
<feature type="compositionally biased region" description="Low complexity" evidence="1">
    <location>
        <begin position="21"/>
        <end position="88"/>
    </location>
</feature>
<evidence type="ECO:0000256" key="1">
    <source>
        <dbReference type="SAM" id="MobiDB-lite"/>
    </source>
</evidence>
<name>A0ABT5E3P6_9BACT</name>
<dbReference type="SMART" id="SM00849">
    <property type="entry name" value="Lactamase_B"/>
    <property type="match status" value="1"/>
</dbReference>
<gene>
    <name evidence="3" type="ORF">POL25_26555</name>
</gene>
<dbReference type="InterPro" id="IPR001279">
    <property type="entry name" value="Metallo-B-lactamas"/>
</dbReference>
<dbReference type="PANTHER" id="PTHR42951">
    <property type="entry name" value="METALLO-BETA-LACTAMASE DOMAIN-CONTAINING"/>
    <property type="match status" value="1"/>
</dbReference>
<feature type="region of interest" description="Disordered" evidence="1">
    <location>
        <begin position="17"/>
        <end position="88"/>
    </location>
</feature>
<accession>A0ABT5E3P6</accession>
<dbReference type="Proteomes" id="UP001221686">
    <property type="component" value="Unassembled WGS sequence"/>
</dbReference>
<dbReference type="Gene3D" id="3.60.15.10">
    <property type="entry name" value="Ribonuclease Z/Hydroxyacylglutathione hydrolase-like"/>
    <property type="match status" value="1"/>
</dbReference>
<organism evidence="3 4">
    <name type="scientific">Nannocystis bainbridge</name>
    <dbReference type="NCBI Taxonomy" id="2995303"/>
    <lineage>
        <taxon>Bacteria</taxon>
        <taxon>Pseudomonadati</taxon>
        <taxon>Myxococcota</taxon>
        <taxon>Polyangia</taxon>
        <taxon>Nannocystales</taxon>
        <taxon>Nannocystaceae</taxon>
        <taxon>Nannocystis</taxon>
    </lineage>
</organism>
<dbReference type="SUPFAM" id="SSF56281">
    <property type="entry name" value="Metallo-hydrolase/oxidoreductase"/>
    <property type="match status" value="1"/>
</dbReference>
<keyword evidence="4" id="KW-1185">Reference proteome</keyword>
<dbReference type="InterPro" id="IPR050855">
    <property type="entry name" value="NDM-1-like"/>
</dbReference>
<dbReference type="InterPro" id="IPR036866">
    <property type="entry name" value="RibonucZ/Hydroxyglut_hydro"/>
</dbReference>
<protein>
    <submittedName>
        <fullName evidence="3">MBL fold metallo-hydrolase</fullName>
    </submittedName>
</protein>
<sequence length="362" mass="38533">MRKLWTPLLCILACGGEEPAASDGTSTGSTATTTTSGTAATTTEGPTTPTSTSTTAPEPLTTTSTTAPEPLTTTSSTSTTDGSTTADTTTGVQECVGELPAHWIDGTDCGSETQVQIHQYSADTWILRQSLCTSFEGPFMMLLFGSERALLLDTGDGDIPIDDIVHDLVDDWSQAHGGAPIELIVGNTHAHGDHVAGNNSFVGDAGTTIIGIGEAAVRQFFGIDGWPEQIVQYDLGGRVLDIVPLPGHEKAHIAVYDPATGVVFTGDTLYPGRLYIADFPTYVASVGRLVDHLADKEVCRVLGAHIEMTNTPGEDFDFMQPSHPDEHPLELDLAHLIELRDAVEAMQEPMIEVHDDFIVYPL</sequence>
<evidence type="ECO:0000259" key="2">
    <source>
        <dbReference type="SMART" id="SM00849"/>
    </source>
</evidence>
<comment type="caution">
    <text evidence="3">The sequence shown here is derived from an EMBL/GenBank/DDBJ whole genome shotgun (WGS) entry which is preliminary data.</text>
</comment>
<feature type="domain" description="Metallo-beta-lactamase" evidence="2">
    <location>
        <begin position="137"/>
        <end position="305"/>
    </location>
</feature>
<evidence type="ECO:0000313" key="4">
    <source>
        <dbReference type="Proteomes" id="UP001221686"/>
    </source>
</evidence>